<dbReference type="EMBL" id="JAVRFJ010000001">
    <property type="protein sequence ID" value="MDT0566052.1"/>
    <property type="molecule type" value="Genomic_DNA"/>
</dbReference>
<feature type="compositionally biased region" description="Low complexity" evidence="1">
    <location>
        <begin position="199"/>
        <end position="209"/>
    </location>
</feature>
<gene>
    <name evidence="3" type="ORF">RM704_00880</name>
</gene>
<dbReference type="Proteomes" id="UP001180737">
    <property type="component" value="Unassembled WGS sequence"/>
</dbReference>
<feature type="region of interest" description="Disordered" evidence="1">
    <location>
        <begin position="141"/>
        <end position="241"/>
    </location>
</feature>
<feature type="transmembrane region" description="Helical" evidence="2">
    <location>
        <begin position="32"/>
        <end position="52"/>
    </location>
</feature>
<keyword evidence="2" id="KW-1133">Transmembrane helix</keyword>
<keyword evidence="2" id="KW-0472">Membrane</keyword>
<evidence type="ECO:0000313" key="4">
    <source>
        <dbReference type="Proteomes" id="UP001180737"/>
    </source>
</evidence>
<feature type="compositionally biased region" description="Basic and acidic residues" evidence="1">
    <location>
        <begin position="141"/>
        <end position="155"/>
    </location>
</feature>
<comment type="caution">
    <text evidence="3">The sequence shown here is derived from an EMBL/GenBank/DDBJ whole genome shotgun (WGS) entry which is preliminary data.</text>
</comment>
<keyword evidence="4" id="KW-1185">Reference proteome</keyword>
<protein>
    <submittedName>
        <fullName evidence="3">WD40 repeat domain-containing protein</fullName>
    </submittedName>
</protein>
<dbReference type="RefSeq" id="WP_311588721.1">
    <property type="nucleotide sequence ID" value="NZ_JAVRFJ010000001.1"/>
</dbReference>
<dbReference type="Gene3D" id="2.130.10.10">
    <property type="entry name" value="YVTN repeat-like/Quinoprotein amine dehydrogenase"/>
    <property type="match status" value="1"/>
</dbReference>
<reference evidence="3" key="1">
    <citation type="submission" date="2024-05" db="EMBL/GenBank/DDBJ databases">
        <title>30 novel species of actinomycetes from the DSMZ collection.</title>
        <authorList>
            <person name="Nouioui I."/>
        </authorList>
    </citation>
    <scope>NUCLEOTIDE SEQUENCE</scope>
    <source>
        <strain evidence="3">DSM 3412</strain>
    </source>
</reference>
<evidence type="ECO:0000256" key="1">
    <source>
        <dbReference type="SAM" id="MobiDB-lite"/>
    </source>
</evidence>
<keyword evidence="2" id="KW-0812">Transmembrane</keyword>
<evidence type="ECO:0000313" key="3">
    <source>
        <dbReference type="EMBL" id="MDT0566052.1"/>
    </source>
</evidence>
<proteinExistence type="predicted"/>
<accession>A0ABU2YNZ3</accession>
<dbReference type="InterPro" id="IPR015943">
    <property type="entry name" value="WD40/YVTN_repeat-like_dom_sf"/>
</dbReference>
<name>A0ABU2YNZ3_9ACTN</name>
<organism evidence="3 4">
    <name type="scientific">Streptomyces gottesmaniae</name>
    <dbReference type="NCBI Taxonomy" id="3075518"/>
    <lineage>
        <taxon>Bacteria</taxon>
        <taxon>Bacillati</taxon>
        <taxon>Actinomycetota</taxon>
        <taxon>Actinomycetes</taxon>
        <taxon>Kitasatosporales</taxon>
        <taxon>Streptomycetaceae</taxon>
        <taxon>Streptomyces</taxon>
    </lineage>
</organism>
<feature type="compositionally biased region" description="Low complexity" evidence="1">
    <location>
        <begin position="170"/>
        <end position="188"/>
    </location>
</feature>
<evidence type="ECO:0000256" key="2">
    <source>
        <dbReference type="SAM" id="Phobius"/>
    </source>
</evidence>
<sequence>MAASEREFLDADLAAQAAERAGVLRRTRSRPLGVGAPGMLLVLATTTVALAVRARRTADQQRDTVGSQRATDRAAALRAVDPAPAAQLGLAAYRLASTPEARGSVLSTFATPYATWLTGPPGAVTAVAFSADGRVRATGDTERTVRLHQVPDAHRPAAPVTMGRRARTGPPSCGTPASTASPSASASRPPRPSPGPDGGSTSPVGVPSALRGLSPPNARGSPWWSQGAGRRVRGGVRGGCSSGCARWTSCSSSTGCRGRTRS</sequence>